<dbReference type="GO" id="GO:0016747">
    <property type="term" value="F:acyltransferase activity, transferring groups other than amino-acyl groups"/>
    <property type="evidence" value="ECO:0007669"/>
    <property type="project" value="InterPro"/>
</dbReference>
<dbReference type="AlphaFoldDB" id="A0A8J3N4G6"/>
<evidence type="ECO:0000313" key="4">
    <source>
        <dbReference type="EMBL" id="GHO98182.1"/>
    </source>
</evidence>
<keyword evidence="1" id="KW-0808">Transferase</keyword>
<dbReference type="Pfam" id="PF00583">
    <property type="entry name" value="Acetyltransf_1"/>
    <property type="match status" value="1"/>
</dbReference>
<dbReference type="EMBL" id="BNJK01000002">
    <property type="protein sequence ID" value="GHO98182.1"/>
    <property type="molecule type" value="Genomic_DNA"/>
</dbReference>
<evidence type="ECO:0000259" key="3">
    <source>
        <dbReference type="PROSITE" id="PS51186"/>
    </source>
</evidence>
<keyword evidence="5" id="KW-1185">Reference proteome</keyword>
<name>A0A8J3N4G6_9CHLR</name>
<proteinExistence type="predicted"/>
<dbReference type="InterPro" id="IPR050832">
    <property type="entry name" value="Bact_Acetyltransf"/>
</dbReference>
<dbReference type="PANTHER" id="PTHR43877">
    <property type="entry name" value="AMINOALKYLPHOSPHONATE N-ACETYLTRANSFERASE-RELATED-RELATED"/>
    <property type="match status" value="1"/>
</dbReference>
<gene>
    <name evidence="4" type="ORF">KSF_082300</name>
</gene>
<evidence type="ECO:0000313" key="5">
    <source>
        <dbReference type="Proteomes" id="UP000597444"/>
    </source>
</evidence>
<dbReference type="RefSeq" id="WP_220208945.1">
    <property type="nucleotide sequence ID" value="NZ_BNJK01000002.1"/>
</dbReference>
<dbReference type="Gene3D" id="3.40.630.30">
    <property type="match status" value="1"/>
</dbReference>
<dbReference type="Proteomes" id="UP000597444">
    <property type="component" value="Unassembled WGS sequence"/>
</dbReference>
<feature type="domain" description="N-acetyltransferase" evidence="3">
    <location>
        <begin position="5"/>
        <end position="156"/>
    </location>
</feature>
<evidence type="ECO:0000256" key="2">
    <source>
        <dbReference type="ARBA" id="ARBA00023315"/>
    </source>
</evidence>
<organism evidence="4 5">
    <name type="scientific">Reticulibacter mediterranei</name>
    <dbReference type="NCBI Taxonomy" id="2778369"/>
    <lineage>
        <taxon>Bacteria</taxon>
        <taxon>Bacillati</taxon>
        <taxon>Chloroflexota</taxon>
        <taxon>Ktedonobacteria</taxon>
        <taxon>Ktedonobacterales</taxon>
        <taxon>Reticulibacteraceae</taxon>
        <taxon>Reticulibacter</taxon>
    </lineage>
</organism>
<evidence type="ECO:0000256" key="1">
    <source>
        <dbReference type="ARBA" id="ARBA00022679"/>
    </source>
</evidence>
<dbReference type="PANTHER" id="PTHR43877:SF2">
    <property type="entry name" value="AMINOALKYLPHOSPHONATE N-ACETYLTRANSFERASE-RELATED"/>
    <property type="match status" value="1"/>
</dbReference>
<dbReference type="InterPro" id="IPR016181">
    <property type="entry name" value="Acyl_CoA_acyltransferase"/>
</dbReference>
<reference evidence="4" key="1">
    <citation type="submission" date="2020-10" db="EMBL/GenBank/DDBJ databases">
        <title>Taxonomic study of unclassified bacteria belonging to the class Ktedonobacteria.</title>
        <authorList>
            <person name="Yabe S."/>
            <person name="Wang C.M."/>
            <person name="Zheng Y."/>
            <person name="Sakai Y."/>
            <person name="Cavaletti L."/>
            <person name="Monciardini P."/>
            <person name="Donadio S."/>
        </authorList>
    </citation>
    <scope>NUCLEOTIDE SEQUENCE</scope>
    <source>
        <strain evidence="4">ID150040</strain>
    </source>
</reference>
<dbReference type="InterPro" id="IPR000182">
    <property type="entry name" value="GNAT_dom"/>
</dbReference>
<protein>
    <recommendedName>
        <fullName evidence="3">N-acetyltransferase domain-containing protein</fullName>
    </recommendedName>
</protein>
<keyword evidence="2" id="KW-0012">Acyltransferase</keyword>
<comment type="caution">
    <text evidence="4">The sequence shown here is derived from an EMBL/GenBank/DDBJ whole genome shotgun (WGS) entry which is preliminary data.</text>
</comment>
<accession>A0A8J3N4G6</accession>
<dbReference type="CDD" id="cd04301">
    <property type="entry name" value="NAT_SF"/>
    <property type="match status" value="1"/>
</dbReference>
<dbReference type="SUPFAM" id="SSF55729">
    <property type="entry name" value="Acyl-CoA N-acyltransferases (Nat)"/>
    <property type="match status" value="1"/>
</dbReference>
<dbReference type="PROSITE" id="PS51186">
    <property type="entry name" value="GNAT"/>
    <property type="match status" value="1"/>
</dbReference>
<sequence length="156" mass="17654">MDQTIHVRPATADDLPFIRSLAERFARVGTPAWRDAQQMWEFHQQSAEEVGDAIDTRDLVLIAEDVQGNHLGFIHVTHATDFFTQEPQGYVADLAVSAQAEGKGVGRALMEQAEVWARTQGYRLLVLDVFAFNMRARTFYTHLGYAEETVKMVKEL</sequence>